<dbReference type="Proteomes" id="UP000307790">
    <property type="component" value="Unassembled WGS sequence"/>
</dbReference>
<dbReference type="InterPro" id="IPR036390">
    <property type="entry name" value="WH_DNA-bd_sf"/>
</dbReference>
<dbReference type="PROSITE" id="PS50931">
    <property type="entry name" value="HTH_LYSR"/>
    <property type="match status" value="1"/>
</dbReference>
<reference evidence="6 7" key="1">
    <citation type="submission" date="2019-05" db="EMBL/GenBank/DDBJ databases">
        <title>Genome sequences of Thalassotalea litorea 1K03283.</title>
        <authorList>
            <person name="Zhang D."/>
        </authorList>
    </citation>
    <scope>NUCLEOTIDE SEQUENCE [LARGE SCALE GENOMIC DNA]</scope>
    <source>
        <strain evidence="6 7">MCCC 1K03283</strain>
    </source>
</reference>
<accession>A0A5R9IFM5</accession>
<proteinExistence type="inferred from homology"/>
<dbReference type="Pfam" id="PF00126">
    <property type="entry name" value="HTH_1"/>
    <property type="match status" value="1"/>
</dbReference>
<evidence type="ECO:0000256" key="4">
    <source>
        <dbReference type="ARBA" id="ARBA00023163"/>
    </source>
</evidence>
<feature type="domain" description="HTH lysR-type" evidence="5">
    <location>
        <begin position="1"/>
        <end position="58"/>
    </location>
</feature>
<dbReference type="PRINTS" id="PR00039">
    <property type="entry name" value="HTHLYSR"/>
</dbReference>
<dbReference type="EMBL" id="VCBC01000011">
    <property type="protein sequence ID" value="TLU64314.1"/>
    <property type="molecule type" value="Genomic_DNA"/>
</dbReference>
<comment type="similarity">
    <text evidence="1">Belongs to the LysR transcriptional regulatory family.</text>
</comment>
<evidence type="ECO:0000256" key="3">
    <source>
        <dbReference type="ARBA" id="ARBA00023125"/>
    </source>
</evidence>
<dbReference type="PANTHER" id="PTHR30126">
    <property type="entry name" value="HTH-TYPE TRANSCRIPTIONAL REGULATOR"/>
    <property type="match status" value="1"/>
</dbReference>
<evidence type="ECO:0000313" key="6">
    <source>
        <dbReference type="EMBL" id="TLU64314.1"/>
    </source>
</evidence>
<dbReference type="GO" id="GO:0003700">
    <property type="term" value="F:DNA-binding transcription factor activity"/>
    <property type="evidence" value="ECO:0007669"/>
    <property type="project" value="InterPro"/>
</dbReference>
<dbReference type="Pfam" id="PF03466">
    <property type="entry name" value="LysR_substrate"/>
    <property type="match status" value="1"/>
</dbReference>
<protein>
    <submittedName>
        <fullName evidence="6">LysR family transcriptional regulator</fullName>
    </submittedName>
</protein>
<keyword evidence="3" id="KW-0238">DNA-binding</keyword>
<dbReference type="Gene3D" id="1.10.10.10">
    <property type="entry name" value="Winged helix-like DNA-binding domain superfamily/Winged helix DNA-binding domain"/>
    <property type="match status" value="1"/>
</dbReference>
<dbReference type="SUPFAM" id="SSF46785">
    <property type="entry name" value="Winged helix' DNA-binding domain"/>
    <property type="match status" value="1"/>
</dbReference>
<dbReference type="Gene3D" id="3.40.190.290">
    <property type="match status" value="1"/>
</dbReference>
<evidence type="ECO:0000313" key="7">
    <source>
        <dbReference type="Proteomes" id="UP000307790"/>
    </source>
</evidence>
<dbReference type="OrthoDB" id="9786526at2"/>
<organism evidence="6 7">
    <name type="scientific">Thalassotalea litorea</name>
    <dbReference type="NCBI Taxonomy" id="2020715"/>
    <lineage>
        <taxon>Bacteria</taxon>
        <taxon>Pseudomonadati</taxon>
        <taxon>Pseudomonadota</taxon>
        <taxon>Gammaproteobacteria</taxon>
        <taxon>Alteromonadales</taxon>
        <taxon>Colwelliaceae</taxon>
        <taxon>Thalassotalea</taxon>
    </lineage>
</organism>
<name>A0A5R9IFM5_9GAMM</name>
<evidence type="ECO:0000256" key="1">
    <source>
        <dbReference type="ARBA" id="ARBA00009437"/>
    </source>
</evidence>
<dbReference type="AlphaFoldDB" id="A0A5R9IFM5"/>
<dbReference type="PANTHER" id="PTHR30126:SF21">
    <property type="entry name" value="TRANSCRIPTIONAL REGULATOR-RELATED"/>
    <property type="match status" value="1"/>
</dbReference>
<keyword evidence="4" id="KW-0804">Transcription</keyword>
<dbReference type="SUPFAM" id="SSF53850">
    <property type="entry name" value="Periplasmic binding protein-like II"/>
    <property type="match status" value="1"/>
</dbReference>
<evidence type="ECO:0000259" key="5">
    <source>
        <dbReference type="PROSITE" id="PS50931"/>
    </source>
</evidence>
<sequence>MKIELLSTFLEVSHTLHVRIAAENLFLTQAAVSARIKQLETELGVLLFDRSQKRLKLTAEGHRLNKHAREMLTLWQKTKLDVGIAQHNSMQLFVGSITSIWDVVLQDWLIKIHRNLDDVCLYTNTYSSLELRKQIQTRLLDVAFLFEPTYSEDVITEKVATVPLQLVSSIENQQVSDIENFITVDYGESVNSQFQRHFNELIAPRHHMSQPRVALNFILDVGGSAYLPRQLCFEYIRKKKLFVVDDTPVYEREIFAVYLAQNQKISTIKDALQIFPYIRN</sequence>
<dbReference type="RefSeq" id="WP_138320297.1">
    <property type="nucleotide sequence ID" value="NZ_VCBC01000011.1"/>
</dbReference>
<evidence type="ECO:0000256" key="2">
    <source>
        <dbReference type="ARBA" id="ARBA00023015"/>
    </source>
</evidence>
<dbReference type="InterPro" id="IPR000847">
    <property type="entry name" value="LysR_HTH_N"/>
</dbReference>
<dbReference type="GO" id="GO:0000976">
    <property type="term" value="F:transcription cis-regulatory region binding"/>
    <property type="evidence" value="ECO:0007669"/>
    <property type="project" value="TreeGrafter"/>
</dbReference>
<gene>
    <name evidence="6" type="ORF">FE810_11975</name>
</gene>
<keyword evidence="2" id="KW-0805">Transcription regulation</keyword>
<dbReference type="InterPro" id="IPR005119">
    <property type="entry name" value="LysR_subst-bd"/>
</dbReference>
<comment type="caution">
    <text evidence="6">The sequence shown here is derived from an EMBL/GenBank/DDBJ whole genome shotgun (WGS) entry which is preliminary data.</text>
</comment>
<dbReference type="InterPro" id="IPR036388">
    <property type="entry name" value="WH-like_DNA-bd_sf"/>
</dbReference>
<keyword evidence="7" id="KW-1185">Reference proteome</keyword>
<dbReference type="FunFam" id="1.10.10.10:FF:000001">
    <property type="entry name" value="LysR family transcriptional regulator"/>
    <property type="match status" value="1"/>
</dbReference>